<dbReference type="InterPro" id="IPR028082">
    <property type="entry name" value="Peripla_BP_I"/>
</dbReference>
<evidence type="ECO:0000256" key="1">
    <source>
        <dbReference type="ARBA" id="ARBA00022491"/>
    </source>
</evidence>
<sequence>MATGGRAITIRDVARAAGVSVASASRALNGHSNVAEPMRHRVTEAARALHYVPHLGARSLSTRRTGAIGVVLPDLFGEFFSEMIRGIDSAAHRQGLQLLLANMHGDARETETALRAMRGRVDGLIVMSPTVGADFLGRHLPEGMPAVVINGGAAGRSCIVVDSHAGARAAVAHLVERGARKLAHIAGPTDNVDAQERVRGFREAVADLLGDADPIVFQGDFADESGRSAGMALAREAHGVDGVFAANDMMAVGCLDALAESGIDVPGRMMVVGFDDVPIARYARPSLTTMRVAIADIGRRAFERLQSSIDAPASVSAPTERIVPELIVRQSTGGDRQGGARPGLEHTP</sequence>
<evidence type="ECO:0000256" key="4">
    <source>
        <dbReference type="ARBA" id="ARBA00023163"/>
    </source>
</evidence>
<dbReference type="CDD" id="cd01392">
    <property type="entry name" value="HTH_LacI"/>
    <property type="match status" value="1"/>
</dbReference>
<evidence type="ECO:0000259" key="5">
    <source>
        <dbReference type="PROSITE" id="PS50932"/>
    </source>
</evidence>
<gene>
    <name evidence="6" type="ORF">D1610_08345</name>
</gene>
<feature type="domain" description="HTH lacI-type" evidence="5">
    <location>
        <begin position="8"/>
        <end position="62"/>
    </location>
</feature>
<dbReference type="Pfam" id="PF00356">
    <property type="entry name" value="LacI"/>
    <property type="match status" value="1"/>
</dbReference>
<keyword evidence="3" id="KW-0238">DNA-binding</keyword>
<keyword evidence="4" id="KW-0804">Transcription</keyword>
<name>A0A396RR30_9SPHN</name>
<keyword evidence="1" id="KW-0678">Repressor</keyword>
<dbReference type="Proteomes" id="UP000266693">
    <property type="component" value="Unassembled WGS sequence"/>
</dbReference>
<dbReference type="GO" id="GO:0000976">
    <property type="term" value="F:transcription cis-regulatory region binding"/>
    <property type="evidence" value="ECO:0007669"/>
    <property type="project" value="TreeGrafter"/>
</dbReference>
<dbReference type="Gene3D" id="3.40.50.2300">
    <property type="match status" value="2"/>
</dbReference>
<dbReference type="SUPFAM" id="SSF47413">
    <property type="entry name" value="lambda repressor-like DNA-binding domains"/>
    <property type="match status" value="1"/>
</dbReference>
<evidence type="ECO:0000313" key="6">
    <source>
        <dbReference type="EMBL" id="RHW18446.1"/>
    </source>
</evidence>
<proteinExistence type="predicted"/>
<comment type="caution">
    <text evidence="6">The sequence shown here is derived from an EMBL/GenBank/DDBJ whole genome shotgun (WGS) entry which is preliminary data.</text>
</comment>
<dbReference type="InterPro" id="IPR046335">
    <property type="entry name" value="LacI/GalR-like_sensor"/>
</dbReference>
<dbReference type="AlphaFoldDB" id="A0A396RR30"/>
<dbReference type="OrthoDB" id="8433438at2"/>
<dbReference type="SMART" id="SM00354">
    <property type="entry name" value="HTH_LACI"/>
    <property type="match status" value="1"/>
</dbReference>
<protein>
    <submittedName>
        <fullName evidence="6">LacI family transcriptional regulator</fullName>
    </submittedName>
</protein>
<accession>A0A396RR30</accession>
<keyword evidence="2" id="KW-0805">Transcription regulation</keyword>
<dbReference type="CDD" id="cd06267">
    <property type="entry name" value="PBP1_LacI_sugar_binding-like"/>
    <property type="match status" value="1"/>
</dbReference>
<evidence type="ECO:0000313" key="7">
    <source>
        <dbReference type="Proteomes" id="UP000266693"/>
    </source>
</evidence>
<dbReference type="RefSeq" id="WP_118863636.1">
    <property type="nucleotide sequence ID" value="NZ_QWLV01000002.1"/>
</dbReference>
<dbReference type="PANTHER" id="PTHR30146">
    <property type="entry name" value="LACI-RELATED TRANSCRIPTIONAL REPRESSOR"/>
    <property type="match status" value="1"/>
</dbReference>
<evidence type="ECO:0000256" key="2">
    <source>
        <dbReference type="ARBA" id="ARBA00023015"/>
    </source>
</evidence>
<dbReference type="PROSITE" id="PS50932">
    <property type="entry name" value="HTH_LACI_2"/>
    <property type="match status" value="1"/>
</dbReference>
<keyword evidence="7" id="KW-1185">Reference proteome</keyword>
<dbReference type="GO" id="GO:0003700">
    <property type="term" value="F:DNA-binding transcription factor activity"/>
    <property type="evidence" value="ECO:0007669"/>
    <property type="project" value="TreeGrafter"/>
</dbReference>
<evidence type="ECO:0000256" key="3">
    <source>
        <dbReference type="ARBA" id="ARBA00023125"/>
    </source>
</evidence>
<dbReference type="InterPro" id="IPR000843">
    <property type="entry name" value="HTH_LacI"/>
</dbReference>
<dbReference type="Gene3D" id="1.10.260.40">
    <property type="entry name" value="lambda repressor-like DNA-binding domains"/>
    <property type="match status" value="1"/>
</dbReference>
<dbReference type="SUPFAM" id="SSF53822">
    <property type="entry name" value="Periplasmic binding protein-like I"/>
    <property type="match status" value="1"/>
</dbReference>
<dbReference type="PROSITE" id="PS00356">
    <property type="entry name" value="HTH_LACI_1"/>
    <property type="match status" value="1"/>
</dbReference>
<reference evidence="6 7" key="1">
    <citation type="submission" date="2018-08" db="EMBL/GenBank/DDBJ databases">
        <title>The multiple taxonomic identification of Sphingomonas gilva.</title>
        <authorList>
            <person name="Zhu D."/>
            <person name="Zheng S."/>
        </authorList>
    </citation>
    <scope>NUCLEOTIDE SEQUENCE [LARGE SCALE GENOMIC DNA]</scope>
    <source>
        <strain evidence="6 7">ZDH117</strain>
    </source>
</reference>
<organism evidence="6 7">
    <name type="scientific">Sphingomonas gilva</name>
    <dbReference type="NCBI Taxonomy" id="2305907"/>
    <lineage>
        <taxon>Bacteria</taxon>
        <taxon>Pseudomonadati</taxon>
        <taxon>Pseudomonadota</taxon>
        <taxon>Alphaproteobacteria</taxon>
        <taxon>Sphingomonadales</taxon>
        <taxon>Sphingomonadaceae</taxon>
        <taxon>Sphingomonas</taxon>
    </lineage>
</organism>
<dbReference type="InterPro" id="IPR010982">
    <property type="entry name" value="Lambda_DNA-bd_dom_sf"/>
</dbReference>
<dbReference type="PANTHER" id="PTHR30146:SF151">
    <property type="entry name" value="HTH-TYPE TRANSCRIPTIONAL REPRESSOR CYTR"/>
    <property type="match status" value="1"/>
</dbReference>
<dbReference type="Pfam" id="PF13377">
    <property type="entry name" value="Peripla_BP_3"/>
    <property type="match status" value="1"/>
</dbReference>
<dbReference type="EMBL" id="QWLV01000002">
    <property type="protein sequence ID" value="RHW18446.1"/>
    <property type="molecule type" value="Genomic_DNA"/>
</dbReference>